<evidence type="ECO:0000313" key="8">
    <source>
        <dbReference type="Proteomes" id="UP001472677"/>
    </source>
</evidence>
<keyword evidence="3 4" id="KW-0408">Iron</keyword>
<accession>A0ABR2DJR2</accession>
<keyword evidence="5" id="KW-0175">Coiled coil</keyword>
<evidence type="ECO:0000256" key="1">
    <source>
        <dbReference type="ARBA" id="ARBA00008056"/>
    </source>
</evidence>
<protein>
    <recommendedName>
        <fullName evidence="6">Fe2OG dioxygenase domain-containing protein</fullName>
    </recommendedName>
</protein>
<evidence type="ECO:0000256" key="2">
    <source>
        <dbReference type="ARBA" id="ARBA00022723"/>
    </source>
</evidence>
<proteinExistence type="inferred from homology"/>
<reference evidence="7 8" key="1">
    <citation type="journal article" date="2024" name="G3 (Bethesda)">
        <title>Genome assembly of Hibiscus sabdariffa L. provides insights into metabolisms of medicinal natural products.</title>
        <authorList>
            <person name="Kim T."/>
        </authorList>
    </citation>
    <scope>NUCLEOTIDE SEQUENCE [LARGE SCALE GENOMIC DNA]</scope>
    <source>
        <strain evidence="7">TK-2024</strain>
        <tissue evidence="7">Old leaves</tissue>
    </source>
</reference>
<feature type="domain" description="Fe2OG dioxygenase" evidence="6">
    <location>
        <begin position="153"/>
        <end position="253"/>
    </location>
</feature>
<evidence type="ECO:0000259" key="6">
    <source>
        <dbReference type="PROSITE" id="PS51471"/>
    </source>
</evidence>
<comment type="caution">
    <text evidence="7">The sequence shown here is derived from an EMBL/GenBank/DDBJ whole genome shotgun (WGS) entry which is preliminary data.</text>
</comment>
<dbReference type="PROSITE" id="PS51471">
    <property type="entry name" value="FE2OG_OXY"/>
    <property type="match status" value="1"/>
</dbReference>
<gene>
    <name evidence="7" type="ORF">V6N12_014289</name>
</gene>
<name>A0ABR2DJR2_9ROSI</name>
<evidence type="ECO:0000256" key="5">
    <source>
        <dbReference type="SAM" id="Coils"/>
    </source>
</evidence>
<dbReference type="InterPro" id="IPR044861">
    <property type="entry name" value="IPNS-like_FE2OG_OXY"/>
</dbReference>
<dbReference type="SUPFAM" id="SSF51197">
    <property type="entry name" value="Clavaminate synthase-like"/>
    <property type="match status" value="1"/>
</dbReference>
<sequence length="317" mass="35808">MANFPVINMEKLSGEERAATMDQIKDACENWGFFEVMNHGIPHDFMDTVERLTKEHYKKCMEQRFKELVASKALEGLQAEVTDMDWESTFHLRHLPQSNIAQVPDLSDEYRKVMKEFALKLEKLAEELLDLLCENLGLEKGYLKKAFYGAKGPTFGTKVANYPPCPTPEKIKGLRAHTDAGGIILLLQDPQVSGLQLLKDGEWVDVPPLRHSIVINLGDQLEVITNGKYKSVEHRVIAQTHGARMSIASFYNPGSDAVIYPAPALTEKEAAEEKQLLYPKFVFEDYMKLYAALKFQAKEPRFEAMKARETTAPIATA</sequence>
<dbReference type="Pfam" id="PF03171">
    <property type="entry name" value="2OG-FeII_Oxy"/>
    <property type="match status" value="1"/>
</dbReference>
<dbReference type="Pfam" id="PF14226">
    <property type="entry name" value="DIOX_N"/>
    <property type="match status" value="1"/>
</dbReference>
<evidence type="ECO:0000256" key="3">
    <source>
        <dbReference type="ARBA" id="ARBA00023004"/>
    </source>
</evidence>
<dbReference type="InterPro" id="IPR005123">
    <property type="entry name" value="Oxoglu/Fe-dep_dioxygenase_dom"/>
</dbReference>
<dbReference type="InterPro" id="IPR026992">
    <property type="entry name" value="DIOX_N"/>
</dbReference>
<keyword evidence="2 4" id="KW-0479">Metal-binding</keyword>
<keyword evidence="8" id="KW-1185">Reference proteome</keyword>
<dbReference type="Proteomes" id="UP001472677">
    <property type="component" value="Unassembled WGS sequence"/>
</dbReference>
<feature type="coiled-coil region" evidence="5">
    <location>
        <begin position="107"/>
        <end position="134"/>
    </location>
</feature>
<keyword evidence="4" id="KW-0560">Oxidoreductase</keyword>
<dbReference type="EMBL" id="JBBPBM010000024">
    <property type="protein sequence ID" value="KAK8541662.1"/>
    <property type="molecule type" value="Genomic_DNA"/>
</dbReference>
<comment type="similarity">
    <text evidence="1 4">Belongs to the iron/ascorbate-dependent oxidoreductase family.</text>
</comment>
<evidence type="ECO:0000256" key="4">
    <source>
        <dbReference type="RuleBase" id="RU003682"/>
    </source>
</evidence>
<dbReference type="PANTHER" id="PTHR47991">
    <property type="entry name" value="OXOGLUTARATE/IRON-DEPENDENT DIOXYGENASE"/>
    <property type="match status" value="1"/>
</dbReference>
<dbReference type="Gene3D" id="2.60.120.330">
    <property type="entry name" value="B-lactam Antibiotic, Isopenicillin N Synthase, Chain"/>
    <property type="match status" value="1"/>
</dbReference>
<organism evidence="7 8">
    <name type="scientific">Hibiscus sabdariffa</name>
    <name type="common">roselle</name>
    <dbReference type="NCBI Taxonomy" id="183260"/>
    <lineage>
        <taxon>Eukaryota</taxon>
        <taxon>Viridiplantae</taxon>
        <taxon>Streptophyta</taxon>
        <taxon>Embryophyta</taxon>
        <taxon>Tracheophyta</taxon>
        <taxon>Spermatophyta</taxon>
        <taxon>Magnoliopsida</taxon>
        <taxon>eudicotyledons</taxon>
        <taxon>Gunneridae</taxon>
        <taxon>Pentapetalae</taxon>
        <taxon>rosids</taxon>
        <taxon>malvids</taxon>
        <taxon>Malvales</taxon>
        <taxon>Malvaceae</taxon>
        <taxon>Malvoideae</taxon>
        <taxon>Hibiscus</taxon>
    </lineage>
</organism>
<evidence type="ECO:0000313" key="7">
    <source>
        <dbReference type="EMBL" id="KAK8541662.1"/>
    </source>
</evidence>
<dbReference type="InterPro" id="IPR050295">
    <property type="entry name" value="Plant_2OG-oxidoreductases"/>
</dbReference>
<dbReference type="InterPro" id="IPR027443">
    <property type="entry name" value="IPNS-like_sf"/>
</dbReference>